<evidence type="ECO:0000313" key="3">
    <source>
        <dbReference type="EMBL" id="STQ81224.1"/>
    </source>
</evidence>
<evidence type="ECO:0000313" key="4">
    <source>
        <dbReference type="Proteomes" id="UP000254821"/>
    </source>
</evidence>
<dbReference type="SUPFAM" id="SSF52218">
    <property type="entry name" value="Flavoproteins"/>
    <property type="match status" value="1"/>
</dbReference>
<reference evidence="3 4" key="1">
    <citation type="submission" date="2018-06" db="EMBL/GenBank/DDBJ databases">
        <authorList>
            <consortium name="Pathogen Informatics"/>
            <person name="Doyle S."/>
        </authorList>
    </citation>
    <scope>NUCLEOTIDE SEQUENCE [LARGE SCALE GENOMIC DNA]</scope>
    <source>
        <strain evidence="3 4">NCTC8105</strain>
    </source>
</reference>
<dbReference type="AlphaFoldDB" id="A0A377PML8"/>
<organism evidence="3 4">
    <name type="scientific">Hafnia alvei</name>
    <dbReference type="NCBI Taxonomy" id="569"/>
    <lineage>
        <taxon>Bacteria</taxon>
        <taxon>Pseudomonadati</taxon>
        <taxon>Pseudomonadota</taxon>
        <taxon>Gammaproteobacteria</taxon>
        <taxon>Enterobacterales</taxon>
        <taxon>Hafniaceae</taxon>
        <taxon>Hafnia</taxon>
    </lineage>
</organism>
<dbReference type="EMBL" id="UGHP01000001">
    <property type="protein sequence ID" value="STQ81224.1"/>
    <property type="molecule type" value="Genomic_DNA"/>
</dbReference>
<dbReference type="PANTHER" id="PTHR47307">
    <property type="entry name" value="GLUTATHIONE-REGULATED POTASSIUM-EFFLUX SYSTEM ANCILLARY PROTEIN KEFG"/>
    <property type="match status" value="1"/>
</dbReference>
<accession>A0A377PML8</accession>
<protein>
    <submittedName>
        <fullName evidence="3">General stress protein 14</fullName>
        <ecNumber evidence="3">1.6.99.-</ecNumber>
    </submittedName>
</protein>
<name>A0A377PML8_HAFAL</name>
<dbReference type="Pfam" id="PF02525">
    <property type="entry name" value="Flavodoxin_2"/>
    <property type="match status" value="1"/>
</dbReference>
<dbReference type="InterPro" id="IPR029039">
    <property type="entry name" value="Flavoprotein-like_sf"/>
</dbReference>
<dbReference type="EC" id="1.6.99.-" evidence="3"/>
<sequence length="76" mass="8361">MIATSTGGNAQAYTAEGYNRYPVESLLLPFNNMSHLVGMHWLDPYLIQGANDITDQLIDTGVNGLLSRIHELQNAD</sequence>
<dbReference type="GO" id="GO:0003955">
    <property type="term" value="F:NAD(P)H dehydrogenase (quinone) activity"/>
    <property type="evidence" value="ECO:0007669"/>
    <property type="project" value="TreeGrafter"/>
</dbReference>
<evidence type="ECO:0000259" key="2">
    <source>
        <dbReference type="Pfam" id="PF02525"/>
    </source>
</evidence>
<evidence type="ECO:0000256" key="1">
    <source>
        <dbReference type="ARBA" id="ARBA00023002"/>
    </source>
</evidence>
<feature type="domain" description="Flavodoxin-like fold" evidence="2">
    <location>
        <begin position="1"/>
        <end position="56"/>
    </location>
</feature>
<dbReference type="Proteomes" id="UP000254821">
    <property type="component" value="Unassembled WGS sequence"/>
</dbReference>
<dbReference type="PANTHER" id="PTHR47307:SF1">
    <property type="entry name" value="GLUTATHIONE-REGULATED POTASSIUM-EFFLUX SYSTEM ANCILLARY PROTEIN KEFG"/>
    <property type="match status" value="1"/>
</dbReference>
<dbReference type="InterPro" id="IPR046980">
    <property type="entry name" value="KefG/KefF"/>
</dbReference>
<dbReference type="GO" id="GO:0009055">
    <property type="term" value="F:electron transfer activity"/>
    <property type="evidence" value="ECO:0007669"/>
    <property type="project" value="TreeGrafter"/>
</dbReference>
<keyword evidence="1 3" id="KW-0560">Oxidoreductase</keyword>
<proteinExistence type="predicted"/>
<gene>
    <name evidence="3" type="primary">ywrO_2</name>
    <name evidence="3" type="ORF">NCTC8105_03402</name>
</gene>
<dbReference type="GO" id="GO:0010181">
    <property type="term" value="F:FMN binding"/>
    <property type="evidence" value="ECO:0007669"/>
    <property type="project" value="TreeGrafter"/>
</dbReference>
<dbReference type="InterPro" id="IPR003680">
    <property type="entry name" value="Flavodoxin_fold"/>
</dbReference>
<dbReference type="Gene3D" id="3.40.50.360">
    <property type="match status" value="1"/>
</dbReference>